<evidence type="ECO:0000256" key="1">
    <source>
        <dbReference type="SAM" id="Phobius"/>
    </source>
</evidence>
<name>A0A0B7FUJ9_THACB</name>
<dbReference type="AlphaFoldDB" id="A0A0B7FUJ9"/>
<gene>
    <name evidence="2" type="ORF">RSOLAG1IB_04351</name>
</gene>
<proteinExistence type="predicted"/>
<accession>A0A0B7FUJ9</accession>
<feature type="transmembrane region" description="Helical" evidence="1">
    <location>
        <begin position="56"/>
        <end position="74"/>
    </location>
</feature>
<reference evidence="2 3" key="1">
    <citation type="submission" date="2014-11" db="EMBL/GenBank/DDBJ databases">
        <authorList>
            <person name="Wibberg Daniel"/>
        </authorList>
    </citation>
    <scope>NUCLEOTIDE SEQUENCE [LARGE SCALE GENOMIC DNA]</scope>
    <source>
        <strain evidence="2">Rhizoctonia solani AG1-IB 7/3/14</strain>
    </source>
</reference>
<organism evidence="2 3">
    <name type="scientific">Thanatephorus cucumeris (strain AG1-IB / isolate 7/3/14)</name>
    <name type="common">Lettuce bottom rot fungus</name>
    <name type="synonym">Rhizoctonia solani</name>
    <dbReference type="NCBI Taxonomy" id="1108050"/>
    <lineage>
        <taxon>Eukaryota</taxon>
        <taxon>Fungi</taxon>
        <taxon>Dikarya</taxon>
        <taxon>Basidiomycota</taxon>
        <taxon>Agaricomycotina</taxon>
        <taxon>Agaricomycetes</taxon>
        <taxon>Cantharellales</taxon>
        <taxon>Ceratobasidiaceae</taxon>
        <taxon>Rhizoctonia</taxon>
        <taxon>Rhizoctonia solani AG-1</taxon>
    </lineage>
</organism>
<dbReference type="EMBL" id="LN679105">
    <property type="protein sequence ID" value="CEL61601.1"/>
    <property type="molecule type" value="Genomic_DNA"/>
</dbReference>
<evidence type="ECO:0000313" key="3">
    <source>
        <dbReference type="Proteomes" id="UP000059188"/>
    </source>
</evidence>
<dbReference type="Proteomes" id="UP000059188">
    <property type="component" value="Unassembled WGS sequence"/>
</dbReference>
<protein>
    <submittedName>
        <fullName evidence="2">Uncharacterized protein</fullName>
    </submittedName>
</protein>
<keyword evidence="1" id="KW-1133">Transmembrane helix</keyword>
<keyword evidence="1" id="KW-0472">Membrane</keyword>
<keyword evidence="3" id="KW-1185">Reference proteome</keyword>
<evidence type="ECO:0000313" key="2">
    <source>
        <dbReference type="EMBL" id="CEL61601.1"/>
    </source>
</evidence>
<keyword evidence="1" id="KW-0812">Transmembrane</keyword>
<sequence>MDVLYSVTTSDLGLHDVSSMQKQSTMRMLGVSRPSYIIRKGHILSLPRSLRVLREAAYGLVFICSVWIMLPLLAQHGAAARRTFSAGLLDH</sequence>